<keyword evidence="5 7" id="KW-0472">Membrane</keyword>
<comment type="caution">
    <text evidence="8">The sequence shown here is derived from an EMBL/GenBank/DDBJ whole genome shotgun (WGS) entry which is preliminary data.</text>
</comment>
<comment type="subcellular location">
    <subcellularLocation>
        <location evidence="1">Cell membrane</location>
        <topology evidence="1">Multi-pass membrane protein</topology>
    </subcellularLocation>
</comment>
<evidence type="ECO:0000313" key="8">
    <source>
        <dbReference type="EMBL" id="GIY62008.1"/>
    </source>
</evidence>
<evidence type="ECO:0000256" key="3">
    <source>
        <dbReference type="ARBA" id="ARBA00022692"/>
    </source>
</evidence>
<protein>
    <recommendedName>
        <fullName evidence="10">Gustatory receptor</fullName>
    </recommendedName>
</protein>
<evidence type="ECO:0000256" key="4">
    <source>
        <dbReference type="ARBA" id="ARBA00022989"/>
    </source>
</evidence>
<sequence length="379" mass="43792">MIVGVQTTVYLKPSTLKEKKLPLRWWNIITLIYLHLFSLKAIVALLLTRGGLGFWMQLTTFLRSSVATISADIYVLKRNKLHHLIQKMSHSFNRFTPEEKRSFKNRILRGSIILWFFMAMNFMVLVTNVYNMGMSRFLDVHFFSLRIRFVSPVTQYVVGGILLLVRQAIMWGTLSFMIMLYVFLCDNIKCSFRSFSMCMIDVFQNDESLNERYVEKLQRYYVYITNLVTQMDDIFSPAVFFWSSAFIFSVCIDITFDISLYSRMDMISFLASVQKLLLIFLAFLSIGISASLAIEEAHRCVPCFYELTASFDSSKSSSLSQAVQFFAMRLGTTRVSLTGWKFFDLSRGYMLTVFGILGSYIILVFQLNPEAMTAIITGQ</sequence>
<keyword evidence="9" id="KW-1185">Reference proteome</keyword>
<feature type="transmembrane region" description="Helical" evidence="7">
    <location>
        <begin position="276"/>
        <end position="294"/>
    </location>
</feature>
<dbReference type="GO" id="GO:0051606">
    <property type="term" value="P:detection of stimulus"/>
    <property type="evidence" value="ECO:0007669"/>
    <property type="project" value="UniProtKB-ARBA"/>
</dbReference>
<keyword evidence="4 7" id="KW-1133">Transmembrane helix</keyword>
<dbReference type="Proteomes" id="UP001054837">
    <property type="component" value="Unassembled WGS sequence"/>
</dbReference>
<dbReference type="Pfam" id="PF08395">
    <property type="entry name" value="7tm_7"/>
    <property type="match status" value="1"/>
</dbReference>
<dbReference type="PANTHER" id="PTHR21421:SF29">
    <property type="entry name" value="GUSTATORY RECEPTOR 5A FOR TREHALOSE-RELATED"/>
    <property type="match status" value="1"/>
</dbReference>
<name>A0AAV4UW98_9ARAC</name>
<evidence type="ECO:0000313" key="9">
    <source>
        <dbReference type="Proteomes" id="UP001054837"/>
    </source>
</evidence>
<dbReference type="AlphaFoldDB" id="A0AAV4UW98"/>
<dbReference type="GO" id="GO:0050909">
    <property type="term" value="P:sensory perception of taste"/>
    <property type="evidence" value="ECO:0007669"/>
    <property type="project" value="InterPro"/>
</dbReference>
<dbReference type="GO" id="GO:0038023">
    <property type="term" value="F:signaling receptor activity"/>
    <property type="evidence" value="ECO:0007669"/>
    <property type="project" value="UniProtKB-ARBA"/>
</dbReference>
<keyword evidence="3 7" id="KW-0812">Transmembrane</keyword>
<evidence type="ECO:0008006" key="10">
    <source>
        <dbReference type="Google" id="ProtNLM"/>
    </source>
</evidence>
<keyword evidence="2" id="KW-1003">Cell membrane</keyword>
<evidence type="ECO:0000256" key="7">
    <source>
        <dbReference type="SAM" id="Phobius"/>
    </source>
</evidence>
<evidence type="ECO:0000256" key="6">
    <source>
        <dbReference type="ARBA" id="ARBA00023170"/>
    </source>
</evidence>
<evidence type="ECO:0000256" key="2">
    <source>
        <dbReference type="ARBA" id="ARBA00022475"/>
    </source>
</evidence>
<feature type="transmembrane region" description="Helical" evidence="7">
    <location>
        <begin position="25"/>
        <end position="48"/>
    </location>
</feature>
<dbReference type="PANTHER" id="PTHR21421">
    <property type="entry name" value="GUSTATORY RECEPTOR"/>
    <property type="match status" value="1"/>
</dbReference>
<evidence type="ECO:0000256" key="1">
    <source>
        <dbReference type="ARBA" id="ARBA00004651"/>
    </source>
</evidence>
<dbReference type="GO" id="GO:0005886">
    <property type="term" value="C:plasma membrane"/>
    <property type="evidence" value="ECO:0007669"/>
    <property type="project" value="UniProtKB-SubCell"/>
</dbReference>
<proteinExistence type="predicted"/>
<feature type="transmembrane region" description="Helical" evidence="7">
    <location>
        <begin position="348"/>
        <end position="367"/>
    </location>
</feature>
<dbReference type="EMBL" id="BPLQ01012025">
    <property type="protein sequence ID" value="GIY62008.1"/>
    <property type="molecule type" value="Genomic_DNA"/>
</dbReference>
<evidence type="ECO:0000256" key="5">
    <source>
        <dbReference type="ARBA" id="ARBA00023136"/>
    </source>
</evidence>
<gene>
    <name evidence="8" type="primary">AVEN_5302_1</name>
    <name evidence="8" type="ORF">CDAR_163891</name>
</gene>
<accession>A0AAV4UW98</accession>
<reference evidence="8 9" key="1">
    <citation type="submission" date="2021-06" db="EMBL/GenBank/DDBJ databases">
        <title>Caerostris darwini draft genome.</title>
        <authorList>
            <person name="Kono N."/>
            <person name="Arakawa K."/>
        </authorList>
    </citation>
    <scope>NUCLEOTIDE SEQUENCE [LARGE SCALE GENOMIC DNA]</scope>
</reference>
<feature type="transmembrane region" description="Helical" evidence="7">
    <location>
        <begin position="153"/>
        <end position="184"/>
    </location>
</feature>
<organism evidence="8 9">
    <name type="scientific">Caerostris darwini</name>
    <dbReference type="NCBI Taxonomy" id="1538125"/>
    <lineage>
        <taxon>Eukaryota</taxon>
        <taxon>Metazoa</taxon>
        <taxon>Ecdysozoa</taxon>
        <taxon>Arthropoda</taxon>
        <taxon>Chelicerata</taxon>
        <taxon>Arachnida</taxon>
        <taxon>Araneae</taxon>
        <taxon>Araneomorphae</taxon>
        <taxon>Entelegynae</taxon>
        <taxon>Araneoidea</taxon>
        <taxon>Araneidae</taxon>
        <taxon>Caerostris</taxon>
    </lineage>
</organism>
<feature type="transmembrane region" description="Helical" evidence="7">
    <location>
        <begin position="112"/>
        <end position="133"/>
    </location>
</feature>
<feature type="transmembrane region" description="Helical" evidence="7">
    <location>
        <begin position="234"/>
        <end position="256"/>
    </location>
</feature>
<dbReference type="InterPro" id="IPR013604">
    <property type="entry name" value="7TM_chemorcpt"/>
</dbReference>
<keyword evidence="6" id="KW-0675">Receptor</keyword>